<dbReference type="OrthoDB" id="3366823at2759"/>
<feature type="compositionally biased region" description="Basic and acidic residues" evidence="3">
    <location>
        <begin position="191"/>
        <end position="201"/>
    </location>
</feature>
<feature type="compositionally biased region" description="Basic and acidic residues" evidence="3">
    <location>
        <begin position="349"/>
        <end position="360"/>
    </location>
</feature>
<evidence type="ECO:0000256" key="2">
    <source>
        <dbReference type="ARBA" id="ARBA00023242"/>
    </source>
</evidence>
<feature type="compositionally biased region" description="Basic residues" evidence="3">
    <location>
        <begin position="467"/>
        <end position="478"/>
    </location>
</feature>
<evidence type="ECO:0000256" key="3">
    <source>
        <dbReference type="SAM" id="MobiDB-lite"/>
    </source>
</evidence>
<sequence>MNNSDFRSLATSSGESAKRDGTQATAKSALGSRSRGALGMAPRSLAGRSGQNLFAKASSERKKDSDGGPPAKRFKAIATPRGVKLAQGYSDRATSRNDAGEEDGKVKKLKELEQMVKDEKIDQATFDRLREAMGIGGDLFTTHLVKGLDFKLLERARQGEDLNTSQKGADSAQDQGGDLDEALDNVLEKDVVAPTRDKKTSDAAGTDTAQTQALSRDEILRRLKESRSSAQKPAPEPALGDRFKKVQPTDKPSKKKFIEAINGRRREVLLVTQADGSTKRKSRWLDPEPAAQKEQQPLGMEVPAELVARQKAREAEAAAEDEDDDIFQGIGAEYDPLAGINSDAEDEPAERPADEQKESSKPVSRNYFGSAEADEFKDQEKSKQRDATLMAAFQKAAAMRQDDSRKPEQSDIDQSDKSKQFLARLKEQERKDQQDLDLGFGGTRDYGDDDDDAPIYDEGDDDGKAAKATRKRGGKKRKGDKDNVADVMSVLEGRIKK</sequence>
<name>A0A0N1HA46_9EURO</name>
<gene>
    <name evidence="5" type="ORF">AB675_5267</name>
</gene>
<feature type="region of interest" description="Disordered" evidence="3">
    <location>
        <begin position="271"/>
        <end position="482"/>
    </location>
</feature>
<reference evidence="5 6" key="1">
    <citation type="submission" date="2015-06" db="EMBL/GenBank/DDBJ databases">
        <title>Draft genome of the ant-associated black yeast Phialophora attae CBS 131958.</title>
        <authorList>
            <person name="Moreno L.F."/>
            <person name="Stielow B.J."/>
            <person name="de Hoog S."/>
            <person name="Vicente V.A."/>
            <person name="Weiss V.A."/>
            <person name="de Vries M."/>
            <person name="Cruz L.M."/>
            <person name="Souza E.M."/>
        </authorList>
    </citation>
    <scope>NUCLEOTIDE SEQUENCE [LARGE SCALE GENOMIC DNA]</scope>
    <source>
        <strain evidence="5 6">CBS 131958</strain>
    </source>
</reference>
<dbReference type="InterPro" id="IPR039896">
    <property type="entry name" value="Red-like"/>
</dbReference>
<dbReference type="Pfam" id="PF07808">
    <property type="entry name" value="RED_N"/>
    <property type="match status" value="1"/>
</dbReference>
<dbReference type="RefSeq" id="XP_017999296.1">
    <property type="nucleotide sequence ID" value="XM_018145466.1"/>
</dbReference>
<proteinExistence type="predicted"/>
<dbReference type="PANTHER" id="PTHR12765">
    <property type="entry name" value="RED PROTEIN IK FACTOR CYTOKINE IK"/>
    <property type="match status" value="1"/>
</dbReference>
<comment type="subcellular location">
    <subcellularLocation>
        <location evidence="1">Nucleus</location>
    </subcellularLocation>
</comment>
<keyword evidence="2" id="KW-0539">Nucleus</keyword>
<feature type="compositionally biased region" description="Basic and acidic residues" evidence="3">
    <location>
        <begin position="239"/>
        <end position="256"/>
    </location>
</feature>
<protein>
    <recommendedName>
        <fullName evidence="4">RED-like N-terminal domain-containing protein</fullName>
    </recommendedName>
</protein>
<dbReference type="AlphaFoldDB" id="A0A0N1HA46"/>
<feature type="region of interest" description="Disordered" evidence="3">
    <location>
        <begin position="191"/>
        <end position="256"/>
    </location>
</feature>
<dbReference type="GeneID" id="28737346"/>
<feature type="compositionally biased region" description="Low complexity" evidence="3">
    <location>
        <begin position="202"/>
        <end position="213"/>
    </location>
</feature>
<organism evidence="5 6">
    <name type="scientific">Cyphellophora attinorum</name>
    <dbReference type="NCBI Taxonomy" id="1664694"/>
    <lineage>
        <taxon>Eukaryota</taxon>
        <taxon>Fungi</taxon>
        <taxon>Dikarya</taxon>
        <taxon>Ascomycota</taxon>
        <taxon>Pezizomycotina</taxon>
        <taxon>Eurotiomycetes</taxon>
        <taxon>Chaetothyriomycetidae</taxon>
        <taxon>Chaetothyriales</taxon>
        <taxon>Cyphellophoraceae</taxon>
        <taxon>Cyphellophora</taxon>
    </lineage>
</organism>
<evidence type="ECO:0000313" key="5">
    <source>
        <dbReference type="EMBL" id="KPI39333.1"/>
    </source>
</evidence>
<feature type="compositionally biased region" description="Basic and acidic residues" evidence="3">
    <location>
        <begin position="400"/>
        <end position="434"/>
    </location>
</feature>
<feature type="domain" description="RED-like N-terminal" evidence="4">
    <location>
        <begin position="84"/>
        <end position="204"/>
    </location>
</feature>
<evidence type="ECO:0000313" key="6">
    <source>
        <dbReference type="Proteomes" id="UP000038010"/>
    </source>
</evidence>
<feature type="compositionally biased region" description="Acidic residues" evidence="3">
    <location>
        <begin position="447"/>
        <end position="461"/>
    </location>
</feature>
<dbReference type="GO" id="GO:0005634">
    <property type="term" value="C:nucleus"/>
    <property type="evidence" value="ECO:0007669"/>
    <property type="project" value="UniProtKB-SubCell"/>
</dbReference>
<dbReference type="InterPro" id="IPR012916">
    <property type="entry name" value="RED_N"/>
</dbReference>
<comment type="caution">
    <text evidence="5">The sequence shown here is derived from an EMBL/GenBank/DDBJ whole genome shotgun (WGS) entry which is preliminary data.</text>
</comment>
<feature type="compositionally biased region" description="Basic and acidic residues" evidence="3">
    <location>
        <begin position="215"/>
        <end position="227"/>
    </location>
</feature>
<accession>A0A0N1HA46</accession>
<feature type="compositionally biased region" description="Acidic residues" evidence="3">
    <location>
        <begin position="317"/>
        <end position="326"/>
    </location>
</feature>
<dbReference type="EMBL" id="LFJN01000015">
    <property type="protein sequence ID" value="KPI39333.1"/>
    <property type="molecule type" value="Genomic_DNA"/>
</dbReference>
<feature type="region of interest" description="Disordered" evidence="3">
    <location>
        <begin position="1"/>
        <end position="106"/>
    </location>
</feature>
<evidence type="ECO:0000256" key="1">
    <source>
        <dbReference type="ARBA" id="ARBA00004123"/>
    </source>
</evidence>
<feature type="compositionally biased region" description="Basic and acidic residues" evidence="3">
    <location>
        <begin position="374"/>
        <end position="386"/>
    </location>
</feature>
<dbReference type="STRING" id="1664694.A0A0N1HA46"/>
<dbReference type="Proteomes" id="UP000038010">
    <property type="component" value="Unassembled WGS sequence"/>
</dbReference>
<feature type="compositionally biased region" description="Basic and acidic residues" evidence="3">
    <location>
        <begin position="93"/>
        <end position="106"/>
    </location>
</feature>
<feature type="compositionally biased region" description="Polar residues" evidence="3">
    <location>
        <begin position="1"/>
        <end position="15"/>
    </location>
</feature>
<dbReference type="VEuPathDB" id="FungiDB:AB675_5267"/>
<keyword evidence="6" id="KW-1185">Reference proteome</keyword>
<evidence type="ECO:0000259" key="4">
    <source>
        <dbReference type="Pfam" id="PF07808"/>
    </source>
</evidence>